<evidence type="ECO:0000259" key="5">
    <source>
        <dbReference type="PROSITE" id="PS50212"/>
    </source>
</evidence>
<feature type="compositionally biased region" description="Polar residues" evidence="3">
    <location>
        <begin position="970"/>
        <end position="985"/>
    </location>
</feature>
<dbReference type="Pfam" id="PF00617">
    <property type="entry name" value="RasGEF"/>
    <property type="match status" value="1"/>
</dbReference>
<feature type="domain" description="Ras-GEF" evidence="4">
    <location>
        <begin position="1704"/>
        <end position="2048"/>
    </location>
</feature>
<gene>
    <name evidence="6" type="ORF">A4X06_0g1722</name>
</gene>
<dbReference type="GO" id="GO:0005886">
    <property type="term" value="C:plasma membrane"/>
    <property type="evidence" value="ECO:0007669"/>
    <property type="project" value="TreeGrafter"/>
</dbReference>
<feature type="compositionally biased region" description="Polar residues" evidence="3">
    <location>
        <begin position="371"/>
        <end position="384"/>
    </location>
</feature>
<feature type="region of interest" description="Disordered" evidence="3">
    <location>
        <begin position="1197"/>
        <end position="1259"/>
    </location>
</feature>
<evidence type="ECO:0000259" key="4">
    <source>
        <dbReference type="PROSITE" id="PS50009"/>
    </source>
</evidence>
<feature type="compositionally biased region" description="Low complexity" evidence="3">
    <location>
        <begin position="749"/>
        <end position="759"/>
    </location>
</feature>
<dbReference type="InterPro" id="IPR036964">
    <property type="entry name" value="RASGEF_cat_dom_sf"/>
</dbReference>
<sequence>MADSSIPSDVELTNYQAVRSIVAAQGAELPPQDTIIALLAEQLDSVGDNSIGAISLGGSSTSSKASSAGGGGATVILDVGKEEMPFRVVASSDGPNSRVVYRVEWERNSDGNNNARGGLLPSTGSEGGSGNSDQSYNSSLASLMQAVSQGQANSKVSPASMLKNKGRKVLRGPRSIPNLRLNTGSRSTSGTTFGGGRAGAAPPPALPALGLPFQGTGAGGSSYRAVPFPGEPSPNMLRSNFITSQAPQIALTEYGGDFRMEAKSLSSPGAKGTGSPATRTVGLTEGDVWGALLGTNGEGLTISPAPPRRDKDLGLGLDIQPNAGKGDPQDADISESEGSVIDGHEDGDSSKDSGGSSGYGQAHRRRRLQALTAQSPESPGQAGTSAGVKFQNMQGPDSTGLPQPTRSSSIGRGSWRSISPFGPAVVVKQPNLRKVASSGLRQARAIHALGAQQAELASASHSGTDGKNQLMAAPVASAASPDPNDGSTPSLVGSQTPRIQPVLREKPSFCSSSGSHRTARGAGSEAHTLIFGSEPPTDLQGLGEDAELVLQYPAEPLFRSNSPAVGPSSPEQIPSERFPKAFLPYLQRSREDDPTLIFDVFQTYAQVDPQDQGDAKRLSLTAVPAGTTAATTEAHKRSESVDSAQARILPSSPAIGASHGIDHSPSLSVSSGDRNSKHLSTSTTHSTGGTGSTLPADDPRFAIWTIRGRDQPPVVSIGADAFTAGANDVPEHLSSPKAPANPSSRFSIRAPATPATPETPGRERTRTFAQPSPFAGAGDMSDIATPVAAGNEQRRKQNRTSNMREDPLLPLNKPTLLAATTSRLVAELTSEIDGRLLLDFFFTYRLYMTPYELFRLLSLRFQWALGEPCSPHDEARRRIVRVRTHTVLKYWLNNLFEYDFLSDGLLRTELTRWLNTLAKDPVLADRPADLAIVKSLKKIVRELKQRFSRSGVGGLLVGEPGVMSAEVIESPTSMTSPTTNLSSRASEPDPAQMGNSPKVQDDVDLVLADDDRDAKKGAEEVGLDSVLSSRVNSLNRGTRLRSGSESQAPSWLEQRRVSEQDQERPDLSVQPFQNAPFTVFDDTAEAATFQPLAVEAEESMLKPAVVVQPTFTVSNPLSKAFSKTVSRLTNIGRALGNRGTLTVPFSSEGGSSANEQDSVELTDLLADPRQLEFFIDALQKAQELAITSAVQPLLEPTAEVAEPTSSSRTSVLGNTQEESESSQSDGTNLDDTPGLSDASRSTPASSIKHRNSISGDSVLESRRGSASALGLGLGFDADGKSEIDALPMIANSDGALPASTNDALHRYTSNQTLRTLGSTEQHHAHGLAVAPTLRDFASYTAAMDAPNIVQIDDIDLSSDEDDGVVRRALRRLPGARDLKTTKNIRDLAAADARQSFDSFSMMSGHGPAHAGFGSKPTSLVGSQRSGSIYDQPFGLAAPTFPDKISTVTTELLDPDEALAGYELVKGFKLDSVESDDEEPGDVEAALRRLEGLFDEEKQREKARRVEEMWKDSQARIAARERMSKRATVAILSEETGRDSVLSLAPSRLDSIADSLDGDAASIRRSVDSSDGAGLKVIAPYSSNSDDDMPESPKAKMRTYAEQRSPFLRTRPPLGSPKSARPPLPAGAAARAARPLTFGAVPGVELLRPSGRTTRQGRVLMNTTGAGASTSTLASATVAAANNIPVPRPQLNLPVMHHSFLLNSTPDIIAQQFTLIEAELFKSVMWDELVSGRWKERTLEALDWETFYQRTGRRKAECIGSGKTYKERAVDAIIARFNLMCGWVASEVVLTQSIEMRAKLLSKLIRVAWKCYEQHNHATLTQILLGLQFPAVERLHKTWARLPAKHRRIFKDLKTFTSPSRNFMYLRGAIQAKVTELGMVELMMTTGMSTSSTRNPFSLSPFVAPAIVGGEGVGAGKSRKVESTVDGFIPFFGLFTSTLASADALPTFIDPSAPSCPVDMDVNTGELRSLANPSAFAHLPPLPASIQLEPLVNLFKARALALTLKTIVAFQERAALYSFEADRNLYVKCLKVRTLQGHQLSSLSSFVEP</sequence>
<dbReference type="Pfam" id="PF00618">
    <property type="entry name" value="RasGEF_N"/>
    <property type="match status" value="1"/>
</dbReference>
<dbReference type="CDD" id="cd06224">
    <property type="entry name" value="REM"/>
    <property type="match status" value="1"/>
</dbReference>
<feature type="domain" description="N-terminal Ras-GEF" evidence="5">
    <location>
        <begin position="812"/>
        <end position="944"/>
    </location>
</feature>
<feature type="region of interest" description="Disordered" evidence="3">
    <location>
        <begin position="475"/>
        <end position="541"/>
    </location>
</feature>
<dbReference type="PROSITE" id="PS50009">
    <property type="entry name" value="RASGEF_CAT"/>
    <property type="match status" value="1"/>
</dbReference>
<feature type="region of interest" description="Disordered" evidence="3">
    <location>
        <begin position="108"/>
        <end position="136"/>
    </location>
</feature>
<dbReference type="EMBL" id="LWDE02000115">
    <property type="protein sequence ID" value="KAE8253072.1"/>
    <property type="molecule type" value="Genomic_DNA"/>
</dbReference>
<keyword evidence="1 2" id="KW-0344">Guanine-nucleotide releasing factor</keyword>
<feature type="compositionally biased region" description="Polar residues" evidence="3">
    <location>
        <begin position="1203"/>
        <end position="1230"/>
    </location>
</feature>
<evidence type="ECO:0000313" key="7">
    <source>
        <dbReference type="Proteomes" id="UP000077684"/>
    </source>
</evidence>
<reference evidence="6" key="2">
    <citation type="journal article" date="2019" name="IMA Fungus">
        <title>Genome sequencing and comparison of five Tilletia species to identify candidate genes for the detection of regulated species infecting wheat.</title>
        <authorList>
            <person name="Nguyen H.D.T."/>
            <person name="Sultana T."/>
            <person name="Kesanakurti P."/>
            <person name="Hambleton S."/>
        </authorList>
    </citation>
    <scope>NUCLEOTIDE SEQUENCE</scope>
    <source>
        <strain evidence="6">DAOMC 236426</strain>
    </source>
</reference>
<reference evidence="6" key="1">
    <citation type="submission" date="2016-04" db="EMBL/GenBank/DDBJ databases">
        <authorList>
            <person name="Nguyen H.D."/>
            <person name="Samba Siva P."/>
            <person name="Cullis J."/>
            <person name="Levesque C.A."/>
            <person name="Hambleton S."/>
        </authorList>
    </citation>
    <scope>NUCLEOTIDE SEQUENCE</scope>
    <source>
        <strain evidence="6">DAOMC 236426</strain>
    </source>
</reference>
<feature type="compositionally biased region" description="Polar residues" evidence="3">
    <location>
        <begin position="391"/>
        <end position="405"/>
    </location>
</feature>
<accession>A0A8X7MZ14</accession>
<dbReference type="InterPro" id="IPR001895">
    <property type="entry name" value="RASGEF_cat_dom"/>
</dbReference>
<evidence type="ECO:0000256" key="2">
    <source>
        <dbReference type="PROSITE-ProRule" id="PRU00168"/>
    </source>
</evidence>
<feature type="region of interest" description="Disordered" evidence="3">
    <location>
        <begin position="1034"/>
        <end position="1071"/>
    </location>
</feature>
<dbReference type="SUPFAM" id="SSF48366">
    <property type="entry name" value="Ras GEF"/>
    <property type="match status" value="1"/>
</dbReference>
<feature type="compositionally biased region" description="Basic and acidic residues" evidence="3">
    <location>
        <begin position="1053"/>
        <end position="1066"/>
    </location>
</feature>
<feature type="region of interest" description="Disordered" evidence="3">
    <location>
        <begin position="727"/>
        <end position="767"/>
    </location>
</feature>
<organism evidence="6 7">
    <name type="scientific">Tilletia controversa</name>
    <name type="common">dwarf bunt fungus</name>
    <dbReference type="NCBI Taxonomy" id="13291"/>
    <lineage>
        <taxon>Eukaryota</taxon>
        <taxon>Fungi</taxon>
        <taxon>Dikarya</taxon>
        <taxon>Basidiomycota</taxon>
        <taxon>Ustilaginomycotina</taxon>
        <taxon>Exobasidiomycetes</taxon>
        <taxon>Tilletiales</taxon>
        <taxon>Tilletiaceae</taxon>
        <taxon>Tilletia</taxon>
    </lineage>
</organism>
<feature type="region of interest" description="Disordered" evidence="3">
    <location>
        <begin position="968"/>
        <end position="1002"/>
    </location>
</feature>
<dbReference type="PROSITE" id="PS50212">
    <property type="entry name" value="RASGEF_NTER"/>
    <property type="match status" value="1"/>
</dbReference>
<feature type="region of interest" description="Disordered" evidence="3">
    <location>
        <begin position="653"/>
        <end position="697"/>
    </location>
</feature>
<dbReference type="InterPro" id="IPR008937">
    <property type="entry name" value="Ras-like_GEF"/>
</dbReference>
<comment type="caution">
    <text evidence="6">The sequence shown here is derived from an EMBL/GenBank/DDBJ whole genome shotgun (WGS) entry which is preliminary data.</text>
</comment>
<dbReference type="PANTHER" id="PTHR23113:SF368">
    <property type="entry name" value="CELL DIVISION CONTROL PROTEIN 25"/>
    <property type="match status" value="1"/>
</dbReference>
<dbReference type="Gene3D" id="1.10.840.10">
    <property type="entry name" value="Ras guanine-nucleotide exchange factors catalytic domain"/>
    <property type="match status" value="1"/>
</dbReference>
<feature type="region of interest" description="Disordered" evidence="3">
    <location>
        <begin position="789"/>
        <end position="809"/>
    </location>
</feature>
<dbReference type="InterPro" id="IPR000651">
    <property type="entry name" value="Ras-like_Gua-exchang_fac_N"/>
</dbReference>
<evidence type="ECO:0000256" key="1">
    <source>
        <dbReference type="ARBA" id="ARBA00022658"/>
    </source>
</evidence>
<name>A0A8X7MZ14_9BASI</name>
<dbReference type="SMART" id="SM00147">
    <property type="entry name" value="RasGEF"/>
    <property type="match status" value="1"/>
</dbReference>
<dbReference type="GO" id="GO:0005085">
    <property type="term" value="F:guanyl-nucleotide exchange factor activity"/>
    <property type="evidence" value="ECO:0007669"/>
    <property type="project" value="UniProtKB-KW"/>
</dbReference>
<protein>
    <recommendedName>
        <fullName evidence="8">Ras GEF</fullName>
    </recommendedName>
</protein>
<dbReference type="SMART" id="SM00229">
    <property type="entry name" value="RasGEFN"/>
    <property type="match status" value="1"/>
</dbReference>
<feature type="compositionally biased region" description="Polar residues" evidence="3">
    <location>
        <begin position="180"/>
        <end position="191"/>
    </location>
</feature>
<proteinExistence type="predicted"/>
<dbReference type="GO" id="GO:0007265">
    <property type="term" value="P:Ras protein signal transduction"/>
    <property type="evidence" value="ECO:0007669"/>
    <property type="project" value="TreeGrafter"/>
</dbReference>
<keyword evidence="7" id="KW-1185">Reference proteome</keyword>
<evidence type="ECO:0008006" key="8">
    <source>
        <dbReference type="Google" id="ProtNLM"/>
    </source>
</evidence>
<dbReference type="Proteomes" id="UP000077684">
    <property type="component" value="Unassembled WGS sequence"/>
</dbReference>
<dbReference type="Gene3D" id="1.20.870.10">
    <property type="entry name" value="Son of sevenless (SoS) protein Chain: S domain 1"/>
    <property type="match status" value="1"/>
</dbReference>
<feature type="region of interest" description="Disordered" evidence="3">
    <location>
        <begin position="1573"/>
        <end position="1624"/>
    </location>
</feature>
<feature type="compositionally biased region" description="Polar residues" evidence="3">
    <location>
        <begin position="1034"/>
        <end position="1049"/>
    </location>
</feature>
<evidence type="ECO:0000313" key="6">
    <source>
        <dbReference type="EMBL" id="KAE8253072.1"/>
    </source>
</evidence>
<feature type="region of interest" description="Disordered" evidence="3">
    <location>
        <begin position="296"/>
        <end position="417"/>
    </location>
</feature>
<feature type="compositionally biased region" description="Low complexity" evidence="3">
    <location>
        <begin position="406"/>
        <end position="417"/>
    </location>
</feature>
<dbReference type="InterPro" id="IPR023578">
    <property type="entry name" value="Ras_GEF_dom_sf"/>
</dbReference>
<evidence type="ECO:0000256" key="3">
    <source>
        <dbReference type="SAM" id="MobiDB-lite"/>
    </source>
</evidence>
<feature type="compositionally biased region" description="Basic and acidic residues" evidence="3">
    <location>
        <begin position="342"/>
        <end position="351"/>
    </location>
</feature>
<feature type="compositionally biased region" description="Polar residues" evidence="3">
    <location>
        <begin position="485"/>
        <end position="498"/>
    </location>
</feature>
<dbReference type="PANTHER" id="PTHR23113">
    <property type="entry name" value="GUANINE NUCLEOTIDE EXCHANGE FACTOR"/>
    <property type="match status" value="1"/>
</dbReference>
<feature type="region of interest" description="Disordered" evidence="3">
    <location>
        <begin position="164"/>
        <end position="197"/>
    </location>
</feature>